<dbReference type="AlphaFoldDB" id="F4GI08"/>
<dbReference type="eggNOG" id="COG3525">
    <property type="taxonomic scope" value="Bacteria"/>
</dbReference>
<comment type="similarity">
    <text evidence="2">Belongs to the glycosyl hydrolase 20 family.</text>
</comment>
<dbReference type="InterPro" id="IPR029018">
    <property type="entry name" value="Hex-like_dom2"/>
</dbReference>
<dbReference type="GO" id="GO:0016020">
    <property type="term" value="C:membrane"/>
    <property type="evidence" value="ECO:0007669"/>
    <property type="project" value="TreeGrafter"/>
</dbReference>
<evidence type="ECO:0000313" key="9">
    <source>
        <dbReference type="EMBL" id="AEC02121.1"/>
    </source>
</evidence>
<dbReference type="Gene3D" id="3.20.20.80">
    <property type="entry name" value="Glycosidases"/>
    <property type="match status" value="1"/>
</dbReference>
<dbReference type="InterPro" id="IPR015882">
    <property type="entry name" value="HEX_bac_N"/>
</dbReference>
<evidence type="ECO:0000313" key="10">
    <source>
        <dbReference type="Proteomes" id="UP000007939"/>
    </source>
</evidence>
<evidence type="ECO:0000256" key="5">
    <source>
        <dbReference type="ARBA" id="ARBA00023295"/>
    </source>
</evidence>
<evidence type="ECO:0000256" key="4">
    <source>
        <dbReference type="ARBA" id="ARBA00022801"/>
    </source>
</evidence>
<organism evidence="9 10">
    <name type="scientific">Parasphaerochaeta coccoides (strain ATCC BAA-1237 / DSM 17374 / SPN1)</name>
    <name type="common">Sphaerochaeta coccoides</name>
    <dbReference type="NCBI Taxonomy" id="760011"/>
    <lineage>
        <taxon>Bacteria</taxon>
        <taxon>Pseudomonadati</taxon>
        <taxon>Spirochaetota</taxon>
        <taxon>Spirochaetia</taxon>
        <taxon>Spirochaetales</taxon>
        <taxon>Sphaerochaetaceae</taxon>
        <taxon>Parasphaerochaeta</taxon>
    </lineage>
</organism>
<dbReference type="EC" id="3.2.1.52" evidence="3"/>
<dbReference type="PANTHER" id="PTHR22600">
    <property type="entry name" value="BETA-HEXOSAMINIDASE"/>
    <property type="match status" value="1"/>
</dbReference>
<dbReference type="Pfam" id="PF00728">
    <property type="entry name" value="Glyco_hydro_20"/>
    <property type="match status" value="1"/>
</dbReference>
<feature type="domain" description="Glycoside hydrolase family 20 catalytic" evidence="7">
    <location>
        <begin position="152"/>
        <end position="493"/>
    </location>
</feature>
<dbReference type="Pfam" id="PF02838">
    <property type="entry name" value="Glyco_hydro_20b"/>
    <property type="match status" value="1"/>
</dbReference>
<dbReference type="SUPFAM" id="SSF51445">
    <property type="entry name" value="(Trans)glycosidases"/>
    <property type="match status" value="1"/>
</dbReference>
<dbReference type="GO" id="GO:0030203">
    <property type="term" value="P:glycosaminoglycan metabolic process"/>
    <property type="evidence" value="ECO:0007669"/>
    <property type="project" value="TreeGrafter"/>
</dbReference>
<dbReference type="InterPro" id="IPR015883">
    <property type="entry name" value="Glyco_hydro_20_cat"/>
</dbReference>
<evidence type="ECO:0000259" key="7">
    <source>
        <dbReference type="Pfam" id="PF00728"/>
    </source>
</evidence>
<dbReference type="SUPFAM" id="SSF55545">
    <property type="entry name" value="beta-N-acetylhexosaminidase-like domain"/>
    <property type="match status" value="1"/>
</dbReference>
<dbReference type="InterPro" id="IPR025705">
    <property type="entry name" value="Beta_hexosaminidase_sua/sub"/>
</dbReference>
<feature type="active site" description="Proton donor" evidence="6">
    <location>
        <position position="321"/>
    </location>
</feature>
<dbReference type="PRINTS" id="PR00738">
    <property type="entry name" value="GLHYDRLASE20"/>
</dbReference>
<evidence type="ECO:0000256" key="3">
    <source>
        <dbReference type="ARBA" id="ARBA00012663"/>
    </source>
</evidence>
<evidence type="ECO:0000256" key="6">
    <source>
        <dbReference type="PIRSR" id="PIRSR625705-1"/>
    </source>
</evidence>
<dbReference type="HOGENOM" id="CLU_007082_5_1_12"/>
<accession>F4GI08</accession>
<dbReference type="GO" id="GO:0005975">
    <property type="term" value="P:carbohydrate metabolic process"/>
    <property type="evidence" value="ECO:0007669"/>
    <property type="project" value="InterPro"/>
</dbReference>
<gene>
    <name evidence="9" type="ordered locus">Spico_0897</name>
</gene>
<protein>
    <recommendedName>
        <fullName evidence="3">beta-N-acetylhexosaminidase</fullName>
        <ecNumber evidence="3">3.2.1.52</ecNumber>
    </recommendedName>
</protein>
<dbReference type="PANTHER" id="PTHR22600:SF57">
    <property type="entry name" value="BETA-N-ACETYLHEXOSAMINIDASE"/>
    <property type="match status" value="1"/>
</dbReference>
<keyword evidence="10" id="KW-1185">Reference proteome</keyword>
<keyword evidence="4 9" id="KW-0378">Hydrolase</keyword>
<reference evidence="10" key="1">
    <citation type="submission" date="2011-04" db="EMBL/GenBank/DDBJ databases">
        <title>The complete genome of Spirochaeta coccoides DSM 17374.</title>
        <authorList>
            <person name="Lucas S."/>
            <person name="Copeland A."/>
            <person name="Lapidus A."/>
            <person name="Bruce D."/>
            <person name="Goodwin L."/>
            <person name="Pitluck S."/>
            <person name="Peters L."/>
            <person name="Kyrpides N."/>
            <person name="Mavromatis K."/>
            <person name="Pagani I."/>
            <person name="Ivanova N."/>
            <person name="Ovchinnikova G."/>
            <person name="Lu M."/>
            <person name="Detter J.C."/>
            <person name="Tapia R."/>
            <person name="Han C."/>
            <person name="Land M."/>
            <person name="Hauser L."/>
            <person name="Markowitz V."/>
            <person name="Cheng J.-F."/>
            <person name="Hugenholtz P."/>
            <person name="Woyke T."/>
            <person name="Wu D."/>
            <person name="Spring S."/>
            <person name="Schroeder M."/>
            <person name="Brambilla E."/>
            <person name="Klenk H.-P."/>
            <person name="Eisen J.A."/>
        </authorList>
    </citation>
    <scope>NUCLEOTIDE SEQUENCE [LARGE SCALE GENOMIC DNA]</scope>
    <source>
        <strain evidence="10">ATCC BAA-1237 / DSM 17374 / SPN1</strain>
    </source>
</reference>
<evidence type="ECO:0000256" key="1">
    <source>
        <dbReference type="ARBA" id="ARBA00001231"/>
    </source>
</evidence>
<reference evidence="9 10" key="2">
    <citation type="journal article" date="2012" name="Stand. Genomic Sci.">
        <title>Complete genome sequence of the termite hindgut bacterium Spirochaeta coccoides type strain (SPN1(T)), reclassification in the genus Sphaerochaeta as Sphaerochaeta coccoides comb. nov. and emendations of the family Spirochaetaceae and the genus Sphaerochaeta.</title>
        <authorList>
            <person name="Abt B."/>
            <person name="Han C."/>
            <person name="Scheuner C."/>
            <person name="Lu M."/>
            <person name="Lapidus A."/>
            <person name="Nolan M."/>
            <person name="Lucas S."/>
            <person name="Hammon N."/>
            <person name="Deshpande S."/>
            <person name="Cheng J.F."/>
            <person name="Tapia R."/>
            <person name="Goodwin L.A."/>
            <person name="Pitluck S."/>
            <person name="Liolios K."/>
            <person name="Pagani I."/>
            <person name="Ivanova N."/>
            <person name="Mavromatis K."/>
            <person name="Mikhailova N."/>
            <person name="Huntemann M."/>
            <person name="Pati A."/>
            <person name="Chen A."/>
            <person name="Palaniappan K."/>
            <person name="Land M."/>
            <person name="Hauser L."/>
            <person name="Brambilla E.M."/>
            <person name="Rohde M."/>
            <person name="Spring S."/>
            <person name="Gronow S."/>
            <person name="Goker M."/>
            <person name="Woyke T."/>
            <person name="Bristow J."/>
            <person name="Eisen J.A."/>
            <person name="Markowitz V."/>
            <person name="Hugenholtz P."/>
            <person name="Kyrpides N.C."/>
            <person name="Klenk H.P."/>
            <person name="Detter J.C."/>
        </authorList>
    </citation>
    <scope>NUCLEOTIDE SEQUENCE [LARGE SCALE GENOMIC DNA]</scope>
    <source>
        <strain evidence="10">ATCC BAA-1237 / DSM 17374 / SPN1</strain>
    </source>
</reference>
<name>F4GI08_PARC1</name>
<dbReference type="KEGG" id="scc:Spico_0897"/>
<dbReference type="GO" id="GO:0004563">
    <property type="term" value="F:beta-N-acetylhexosaminidase activity"/>
    <property type="evidence" value="ECO:0007669"/>
    <property type="project" value="UniProtKB-EC"/>
</dbReference>
<keyword evidence="5 9" id="KW-0326">Glycosidase</keyword>
<sequence length="526" mass="59301">MNTDKDSRPKGTQVPRISQTLVPRPLAVQDENGEFCFTDDVRIIHEVGFSDQAAFLAKETGISHSHVIPWGNYTAEHGEKTLMVMLRHEDGLPSEGYNLEITPGFIRITASEGKGMFWGIQSLMQLFLIRNDECEDSAVLIPCGTVHDAPAFAWRGFMLDCCRHFFTVSFIKKLIAAASRFKLNVFHWHLTDDQGWRIPITEYPALTEIGSRRTVLAYQDGRTYGGFYTHDEIREVVEYAASHNMDVLPEIETPGHASAILASYPHLGCEGVGSFSVEDRWGIFDNVLNVGNDEVFTMLDCVIRTVASLFPFPYIHIGGDECPRVQWKNDPLCHERIKQQGLKSVDELQSWSTVQVNSIAAHHGKKIIGWDEILDGTDTMGLPSDAVVMSWRGLEGGIKASDAGHKVIMCPTTQGCYLDYKNYDSPEEPGNLGMATVRKSYEFSPTPQGMSENQRHLVLGGQGNLWTEKIPFSRNAEYMLFPRLCALAESFWLGDEKDFEDFASRMDTIYRLLDIMDLRYYQGPWA</sequence>
<comment type="catalytic activity">
    <reaction evidence="1">
        <text>Hydrolysis of terminal non-reducing N-acetyl-D-hexosamine residues in N-acetyl-beta-D-hexosaminides.</text>
        <dbReference type="EC" id="3.2.1.52"/>
    </reaction>
</comment>
<dbReference type="STRING" id="760011.Spico_0897"/>
<dbReference type="Gene3D" id="3.30.379.10">
    <property type="entry name" value="Chitobiase/beta-hexosaminidase domain 2-like"/>
    <property type="match status" value="1"/>
</dbReference>
<feature type="domain" description="Beta-hexosaminidase bacterial type N-terminal" evidence="8">
    <location>
        <begin position="20"/>
        <end position="149"/>
    </location>
</feature>
<dbReference type="RefSeq" id="WP_013739517.1">
    <property type="nucleotide sequence ID" value="NC_015436.1"/>
</dbReference>
<dbReference type="EMBL" id="CP002659">
    <property type="protein sequence ID" value="AEC02121.1"/>
    <property type="molecule type" value="Genomic_DNA"/>
</dbReference>
<proteinExistence type="inferred from homology"/>
<dbReference type="InterPro" id="IPR017853">
    <property type="entry name" value="GH"/>
</dbReference>
<evidence type="ECO:0000256" key="2">
    <source>
        <dbReference type="ARBA" id="ARBA00006285"/>
    </source>
</evidence>
<dbReference type="Proteomes" id="UP000007939">
    <property type="component" value="Chromosome"/>
</dbReference>
<dbReference type="CDD" id="cd06563">
    <property type="entry name" value="GH20_chitobiase-like"/>
    <property type="match status" value="1"/>
</dbReference>
<dbReference type="OrthoDB" id="1098018at2"/>
<evidence type="ECO:0000259" key="8">
    <source>
        <dbReference type="Pfam" id="PF02838"/>
    </source>
</evidence>